<dbReference type="PANTHER" id="PTHR12992">
    <property type="entry name" value="NUDIX HYDROLASE"/>
    <property type="match status" value="1"/>
</dbReference>
<comment type="cofactor">
    <cofactor evidence="1">
        <name>Mn(2+)</name>
        <dbReference type="ChEBI" id="CHEBI:29035"/>
    </cofactor>
</comment>
<gene>
    <name evidence="8" type="ORF">HRQ87_01980</name>
</gene>
<reference evidence="8 9" key="1">
    <citation type="submission" date="2020-06" db="EMBL/GenBank/DDBJ databases">
        <title>Sulfitobacter algicola sp. nov., isolated from green algae.</title>
        <authorList>
            <person name="Wang C."/>
        </authorList>
    </citation>
    <scope>NUCLEOTIDE SEQUENCE [LARGE SCALE GENOMIC DNA]</scope>
    <source>
        <strain evidence="8 9">1151</strain>
    </source>
</reference>
<comment type="caution">
    <text evidence="8">The sequence shown here is derived from an EMBL/GenBank/DDBJ whole genome shotgun (WGS) entry which is preliminary data.</text>
</comment>
<accession>A0ABX2IT78</accession>
<dbReference type="InterPro" id="IPR045121">
    <property type="entry name" value="CoAse"/>
</dbReference>
<keyword evidence="6" id="KW-0464">Manganese</keyword>
<dbReference type="InterPro" id="IPR000086">
    <property type="entry name" value="NUDIX_hydrolase_dom"/>
</dbReference>
<evidence type="ECO:0000256" key="5">
    <source>
        <dbReference type="ARBA" id="ARBA00022842"/>
    </source>
</evidence>
<dbReference type="Gene3D" id="3.90.79.10">
    <property type="entry name" value="Nucleoside Triphosphate Pyrophosphohydrolase"/>
    <property type="match status" value="1"/>
</dbReference>
<dbReference type="Pfam" id="PF00293">
    <property type="entry name" value="NUDIX"/>
    <property type="match status" value="1"/>
</dbReference>
<evidence type="ECO:0000256" key="1">
    <source>
        <dbReference type="ARBA" id="ARBA00001936"/>
    </source>
</evidence>
<dbReference type="PANTHER" id="PTHR12992:SF11">
    <property type="entry name" value="MITOCHONDRIAL COENZYME A DIPHOSPHATASE NUDT8"/>
    <property type="match status" value="1"/>
</dbReference>
<dbReference type="InterPro" id="IPR015797">
    <property type="entry name" value="NUDIX_hydrolase-like_dom_sf"/>
</dbReference>
<evidence type="ECO:0000256" key="6">
    <source>
        <dbReference type="ARBA" id="ARBA00023211"/>
    </source>
</evidence>
<evidence type="ECO:0000313" key="9">
    <source>
        <dbReference type="Proteomes" id="UP000777935"/>
    </source>
</evidence>
<name>A0ABX2IT78_9RHOB</name>
<feature type="domain" description="Nudix hydrolase" evidence="7">
    <location>
        <begin position="39"/>
        <end position="170"/>
    </location>
</feature>
<evidence type="ECO:0000256" key="2">
    <source>
        <dbReference type="ARBA" id="ARBA00001946"/>
    </source>
</evidence>
<proteinExistence type="predicted"/>
<sequence>MLKNPDFRQALLKSINIDGRPTSDYDLNKDVQLPENRKLRQAAVLIGLQRINSEYHVVLTKRSSAMKHHPGQIAFPGGKRDDGDKTLTHTALREAFEEIALPQDNVDVIGVLPPHETVTGFQVTPVLGLIHRIYDPIAEIGEVDEIFSVPLAYVTDIQNFRIEAREWRGQMRHYYCVPYGPYYIWGATARILRALADRL</sequence>
<dbReference type="NCBIfam" id="NF007980">
    <property type="entry name" value="PRK10707.1"/>
    <property type="match status" value="1"/>
</dbReference>
<evidence type="ECO:0000259" key="7">
    <source>
        <dbReference type="PROSITE" id="PS51462"/>
    </source>
</evidence>
<dbReference type="SUPFAM" id="SSF55811">
    <property type="entry name" value="Nudix"/>
    <property type="match status" value="1"/>
</dbReference>
<evidence type="ECO:0000256" key="4">
    <source>
        <dbReference type="ARBA" id="ARBA00022801"/>
    </source>
</evidence>
<keyword evidence="4" id="KW-0378">Hydrolase</keyword>
<keyword evidence="5" id="KW-0460">Magnesium</keyword>
<protein>
    <submittedName>
        <fullName evidence="8">CoA pyrophosphatase</fullName>
    </submittedName>
</protein>
<organism evidence="8 9">
    <name type="scientific">Parasulfitobacter algicola</name>
    <dbReference type="NCBI Taxonomy" id="2614809"/>
    <lineage>
        <taxon>Bacteria</taxon>
        <taxon>Pseudomonadati</taxon>
        <taxon>Pseudomonadota</taxon>
        <taxon>Alphaproteobacteria</taxon>
        <taxon>Rhodobacterales</taxon>
        <taxon>Roseobacteraceae</taxon>
        <taxon>Parasulfitobacter</taxon>
    </lineage>
</organism>
<evidence type="ECO:0000313" key="8">
    <source>
        <dbReference type="EMBL" id="NSX53559.1"/>
    </source>
</evidence>
<dbReference type="PROSITE" id="PS51462">
    <property type="entry name" value="NUDIX"/>
    <property type="match status" value="1"/>
</dbReference>
<evidence type="ECO:0000256" key="3">
    <source>
        <dbReference type="ARBA" id="ARBA00022723"/>
    </source>
</evidence>
<keyword evidence="3" id="KW-0479">Metal-binding</keyword>
<dbReference type="Proteomes" id="UP000777935">
    <property type="component" value="Unassembled WGS sequence"/>
</dbReference>
<comment type="cofactor">
    <cofactor evidence="2">
        <name>Mg(2+)</name>
        <dbReference type="ChEBI" id="CHEBI:18420"/>
    </cofactor>
</comment>
<dbReference type="EMBL" id="JABUFE010000001">
    <property type="protein sequence ID" value="NSX53559.1"/>
    <property type="molecule type" value="Genomic_DNA"/>
</dbReference>
<dbReference type="CDD" id="cd03426">
    <property type="entry name" value="NUDIX_CoAse_Nudt7"/>
    <property type="match status" value="1"/>
</dbReference>
<keyword evidence="9" id="KW-1185">Reference proteome</keyword>